<gene>
    <name evidence="2" type="ORF">BROFUL_02572</name>
</gene>
<protein>
    <submittedName>
        <fullName evidence="2">Uncharacterized protein</fullName>
    </submittedName>
</protein>
<name>A0A0M2USZ7_9BACT</name>
<comment type="caution">
    <text evidence="2">The sequence shown here is derived from an EMBL/GenBank/DDBJ whole genome shotgun (WGS) entry which is preliminary data.</text>
</comment>
<evidence type="ECO:0000313" key="3">
    <source>
        <dbReference type="Proteomes" id="UP000034954"/>
    </source>
</evidence>
<evidence type="ECO:0000256" key="1">
    <source>
        <dbReference type="SAM" id="MobiDB-lite"/>
    </source>
</evidence>
<sequence length="111" mass="12746">MVNNINPTTSKLLEQIQRLSAPASKKEANQIDFKDTVISNRIRTDKELKRTDLLNSIERIQRKNNISAAPPADTKKKIFTGNTQPSEWTQFVDTQKNHRREPLGTVLDIYL</sequence>
<feature type="region of interest" description="Disordered" evidence="1">
    <location>
        <begin position="64"/>
        <end position="85"/>
    </location>
</feature>
<proteinExistence type="predicted"/>
<accession>A0A0M2USZ7</accession>
<reference evidence="2 3" key="1">
    <citation type="journal article" date="2013" name="BMC Microbiol.">
        <title>Identification of the type II cytochrome c maturation pathway in anammox bacteria by comparative genomics.</title>
        <authorList>
            <person name="Ferousi C."/>
            <person name="Speth D.R."/>
            <person name="Reimann J."/>
            <person name="Op den Camp H.J."/>
            <person name="Allen J.W."/>
            <person name="Keltjens J.T."/>
            <person name="Jetten M.S."/>
        </authorList>
    </citation>
    <scope>NUCLEOTIDE SEQUENCE [LARGE SCALE GENOMIC DNA]</scope>
    <source>
        <strain evidence="2">RU1</strain>
    </source>
</reference>
<dbReference type="AlphaFoldDB" id="A0A0M2USZ7"/>
<organism evidence="2 3">
    <name type="scientific">Candidatus Brocadia fulgida</name>
    <dbReference type="NCBI Taxonomy" id="380242"/>
    <lineage>
        <taxon>Bacteria</taxon>
        <taxon>Pseudomonadati</taxon>
        <taxon>Planctomycetota</taxon>
        <taxon>Candidatus Brocadiia</taxon>
        <taxon>Candidatus Brocadiales</taxon>
        <taxon>Candidatus Brocadiaceae</taxon>
        <taxon>Candidatus Brocadia</taxon>
    </lineage>
</organism>
<dbReference type="EMBL" id="LAQJ01000238">
    <property type="protein sequence ID" value="KKO18740.1"/>
    <property type="molecule type" value="Genomic_DNA"/>
</dbReference>
<evidence type="ECO:0000313" key="2">
    <source>
        <dbReference type="EMBL" id="KKO18740.1"/>
    </source>
</evidence>
<dbReference type="Proteomes" id="UP000034954">
    <property type="component" value="Unassembled WGS sequence"/>
</dbReference>
<keyword evidence="3" id="KW-1185">Reference proteome</keyword>